<evidence type="ECO:0000313" key="2">
    <source>
        <dbReference type="EMBL" id="OXV05828.1"/>
    </source>
</evidence>
<dbReference type="AlphaFoldDB" id="A0A232LP91"/>
<gene>
    <name evidence="2" type="ORF">Egran_06404</name>
</gene>
<feature type="region of interest" description="Disordered" evidence="1">
    <location>
        <begin position="217"/>
        <end position="336"/>
    </location>
</feature>
<organism evidence="2 3">
    <name type="scientific">Elaphomyces granulatus</name>
    <dbReference type="NCBI Taxonomy" id="519963"/>
    <lineage>
        <taxon>Eukaryota</taxon>
        <taxon>Fungi</taxon>
        <taxon>Dikarya</taxon>
        <taxon>Ascomycota</taxon>
        <taxon>Pezizomycotina</taxon>
        <taxon>Eurotiomycetes</taxon>
        <taxon>Eurotiomycetidae</taxon>
        <taxon>Eurotiales</taxon>
        <taxon>Elaphomycetaceae</taxon>
        <taxon>Elaphomyces</taxon>
    </lineage>
</organism>
<evidence type="ECO:0000313" key="3">
    <source>
        <dbReference type="Proteomes" id="UP000243515"/>
    </source>
</evidence>
<evidence type="ECO:0008006" key="4">
    <source>
        <dbReference type="Google" id="ProtNLM"/>
    </source>
</evidence>
<keyword evidence="3" id="KW-1185">Reference proteome</keyword>
<sequence length="366" mass="42266">MSGQPERPPVRKLSGSENYIRWKRDMRGALVFYDVWDIVSGRQKRPEIPQPGLNLEEGKYLSVEGKSRQDWEAYQVANERFNDWSQSDAKAASLIKRYLSDRDWQRTRNLHDSKEIWDALQDAYQGTLVYNAMGIFEQLIHARVSDFKSADEYVSMINEYALDLEELGWPVPGHIRAYFMFSGLNEKYDLLRQKLRQISIDSWDSVVVSRQIRTFGAPDRPKNAVAPVVGKRKRHHSNEKNNHTMSHHNVAYRNGPYPDMSPRNMSPSPRNIPPQKGPPQGLSPRKMSARNMSPSPRNMPPQKGPQGLSPRKMSARNTSPHNARYRRVSPPGISTSKGTKCPYCKMTNHKGQNCWFRHPEKRPRRS</sequence>
<dbReference type="OrthoDB" id="8036051at2759"/>
<dbReference type="Pfam" id="PF14223">
    <property type="entry name" value="Retrotran_gag_2"/>
    <property type="match status" value="1"/>
</dbReference>
<evidence type="ECO:0000256" key="1">
    <source>
        <dbReference type="SAM" id="MobiDB-lite"/>
    </source>
</evidence>
<proteinExistence type="predicted"/>
<accession>A0A232LP91</accession>
<protein>
    <recommendedName>
        <fullName evidence="4">Retrotransposon Copia-like N-terminal domain-containing protein</fullName>
    </recommendedName>
</protein>
<dbReference type="Proteomes" id="UP000243515">
    <property type="component" value="Unassembled WGS sequence"/>
</dbReference>
<comment type="caution">
    <text evidence="2">The sequence shown here is derived from an EMBL/GenBank/DDBJ whole genome shotgun (WGS) entry which is preliminary data.</text>
</comment>
<name>A0A232LP91_9EURO</name>
<reference evidence="2 3" key="1">
    <citation type="journal article" date="2015" name="Environ. Microbiol.">
        <title>Metagenome sequence of Elaphomyces granulatus from sporocarp tissue reveals Ascomycota ectomycorrhizal fingerprints of genome expansion and a Proteobacteria-rich microbiome.</title>
        <authorList>
            <person name="Quandt C.A."/>
            <person name="Kohler A."/>
            <person name="Hesse C.N."/>
            <person name="Sharpton T.J."/>
            <person name="Martin F."/>
            <person name="Spatafora J.W."/>
        </authorList>
    </citation>
    <scope>NUCLEOTIDE SEQUENCE [LARGE SCALE GENOMIC DNA]</scope>
    <source>
        <strain evidence="2 3">OSC145934</strain>
    </source>
</reference>
<dbReference type="EMBL" id="NPHW01006409">
    <property type="protein sequence ID" value="OXV05828.1"/>
    <property type="molecule type" value="Genomic_DNA"/>
</dbReference>